<feature type="compositionally biased region" description="Polar residues" evidence="7">
    <location>
        <begin position="1332"/>
        <end position="1356"/>
    </location>
</feature>
<dbReference type="GO" id="GO:0045944">
    <property type="term" value="P:positive regulation of transcription by RNA polymerase II"/>
    <property type="evidence" value="ECO:0007669"/>
    <property type="project" value="TreeGrafter"/>
</dbReference>
<dbReference type="SMART" id="SM00906">
    <property type="entry name" value="Fungal_trans"/>
    <property type="match status" value="1"/>
</dbReference>
<dbReference type="PROSITE" id="PS00463">
    <property type="entry name" value="ZN2_CY6_FUNGAL_1"/>
    <property type="match status" value="1"/>
</dbReference>
<dbReference type="CDD" id="cd00067">
    <property type="entry name" value="GAL4"/>
    <property type="match status" value="1"/>
</dbReference>
<feature type="compositionally biased region" description="Polar residues" evidence="7">
    <location>
        <begin position="101"/>
        <end position="112"/>
    </location>
</feature>
<dbReference type="Pfam" id="PF00172">
    <property type="entry name" value="Zn_clus"/>
    <property type="match status" value="1"/>
</dbReference>
<dbReference type="InterPro" id="IPR051711">
    <property type="entry name" value="Stress_Response_Reg"/>
</dbReference>
<dbReference type="GO" id="GO:0008270">
    <property type="term" value="F:zinc ion binding"/>
    <property type="evidence" value="ECO:0007669"/>
    <property type="project" value="InterPro"/>
</dbReference>
<feature type="compositionally biased region" description="Polar residues" evidence="7">
    <location>
        <begin position="120"/>
        <end position="132"/>
    </location>
</feature>
<evidence type="ECO:0000256" key="2">
    <source>
        <dbReference type="ARBA" id="ARBA00022723"/>
    </source>
</evidence>
<dbReference type="GO" id="GO:0006351">
    <property type="term" value="P:DNA-templated transcription"/>
    <property type="evidence" value="ECO:0007669"/>
    <property type="project" value="InterPro"/>
</dbReference>
<feature type="compositionally biased region" description="Basic and acidic residues" evidence="7">
    <location>
        <begin position="1519"/>
        <end position="1530"/>
    </location>
</feature>
<keyword evidence="3" id="KW-0805">Transcription regulation</keyword>
<feature type="compositionally biased region" description="Low complexity" evidence="7">
    <location>
        <begin position="1014"/>
        <end position="1037"/>
    </location>
</feature>
<dbReference type="GO" id="GO:0005634">
    <property type="term" value="C:nucleus"/>
    <property type="evidence" value="ECO:0007669"/>
    <property type="project" value="UniProtKB-SubCell"/>
</dbReference>
<keyword evidence="5" id="KW-0804">Transcription</keyword>
<evidence type="ECO:0000256" key="1">
    <source>
        <dbReference type="ARBA" id="ARBA00004123"/>
    </source>
</evidence>
<feature type="region of interest" description="Disordered" evidence="7">
    <location>
        <begin position="101"/>
        <end position="148"/>
    </location>
</feature>
<dbReference type="SMART" id="SM00066">
    <property type="entry name" value="GAL4"/>
    <property type="match status" value="1"/>
</dbReference>
<proteinExistence type="predicted"/>
<feature type="region of interest" description="Disordered" evidence="7">
    <location>
        <begin position="1086"/>
        <end position="1106"/>
    </location>
</feature>
<feature type="region of interest" description="Disordered" evidence="7">
    <location>
        <begin position="1749"/>
        <end position="1777"/>
    </location>
</feature>
<feature type="compositionally biased region" description="Polar residues" evidence="7">
    <location>
        <begin position="1467"/>
        <end position="1476"/>
    </location>
</feature>
<accession>A0A9P7GWL5</accession>
<dbReference type="PROSITE" id="PS50048">
    <property type="entry name" value="ZN2_CY6_FUNGAL_2"/>
    <property type="match status" value="1"/>
</dbReference>
<evidence type="ECO:0000259" key="8">
    <source>
        <dbReference type="PROSITE" id="PS50048"/>
    </source>
</evidence>
<feature type="compositionally biased region" description="Polar residues" evidence="7">
    <location>
        <begin position="1287"/>
        <end position="1300"/>
    </location>
</feature>
<reference evidence="9" key="1">
    <citation type="submission" date="2021-04" db="EMBL/GenBank/DDBJ databases">
        <title>Draft genome of Fusarium avenaceum strain F156N33, isolated from an atmospheric sample in Virginia.</title>
        <authorList>
            <person name="Yang S."/>
            <person name="Vinatzer B.A."/>
            <person name="Coleman J."/>
        </authorList>
    </citation>
    <scope>NUCLEOTIDE SEQUENCE</scope>
    <source>
        <strain evidence="9">F156N33</strain>
    </source>
</reference>
<name>A0A9P7GWL5_9HYPO</name>
<dbReference type="CDD" id="cd12148">
    <property type="entry name" value="fungal_TF_MHR"/>
    <property type="match status" value="1"/>
</dbReference>
<sequence length="1837" mass="203171">MAPSHARKTSGTTDSVGRGASGARVAKRSDNACSRCRKQKIKCSGSHPCDACKKRKLSCEFDQRDQKILVTRGYILDLQQRASSNQPSAGTAEYVTPGSLDTNINVGGSSDQVEPAHRPTSPTGNVSASVPTEDSLLGSRSSTNNSSNGLDPIASALVNPLSAGQSKFMASAQGREFYLGTSSNWSFTRRALSLTHEYIHQSPIATDTLLFDGSAYDLGWDGSRITPAPDPPIMPSLDHAVFLVNTVKFHCGQLFHLFDEETFMGYLHEFYADPTGQIAAADLRYIHLLLVLAFGKAFAENNNYQSKRPPGADYFVTALRLLPSIHILVYEPLISTEILCCIALYFESLDYRHSSHGFIGQAMRVALGQGMHTDMPVEQLGDRIVERSRRIWWTVYILDREMTSLMGLPQSVHDDDIHPQLPHFDGSAQRVAALHMQIRLCRSIASVGRGVYGVNGRLNKKFLLSTKKVLENIAGLADELQQQFPLGVDKAINGVSRVAGYLHTLYHQCIVLATRPLLLCFLKVRFETPDAIAEALNSSQTVWNLIKMCVDSSYQMINILGCLQSQGLLEAFLPFDLESLFVSSFNLLIAPVLDPRFSEHDAIFRHKTSIIFNEMVSKGNLIAVFRRSELQQLDDMLSCLPRDNTDTTPIPIDGQIIGGTIEGNEDSLQDPNDDNETMASILPGLDDLGMDAWFTTAQMIDMANSIANSDTEWPLTQPQPLAHYNTIKLAYDVPPHAMRAVTEGASPRKRAIAGERPDLRESARSQICKPSVLRDNVLRMRITVSPTTLKPNPCSGAQMTDASIRGLLHAFATLRTTDEKRLMSEKAPGAADKIGPFCGQRWNFNSFMYSSPFQSISRSSNTVTACECDVDHLVTMSGFAKPPAAEGAPWIGPEQNQQTTQSEKKPQSFGERLRHKGRHYLKKAPRFLHTQNKQPLLARWRSNSIKVKTDVDYQSLPPPDPPMNLGTMDAKTEYNIQSQGPQPLSWPVWSPPLLDPEAKNAKNELQAPFMFPVQQQQQQQQQPWPASIPQPAAAAAADNMSSSDAEGHIVKPSNHRRWLKGYTTSRKRVNSAPALSLGLSDLTGVGSQYDTTNRPTSALPTGPNQYTGYPQLNQHPMPTWDTHVAELEEQASLPEPSPSEIDLTRRLSNDTAQGYSTTAESIFTRPSSTISAASTWESSIGRASSSPSQRRSLFRRTLSSSSSLNFVRDSSNSIGGHTVPPIPILSLEMRKRLSLPYHMPAHQQLTANPTPTDLIAARVACQDSSLTVSDQVALTGWVAQQRRNKSPLANQVQDESSLDLSETPLPLCDAELHPGGDPDPELATIEERLSETGLSNDDTVSMGQGFSGDRVTTGSLSVPHHLSPRRKSHSVGASSTTDMRSATASNREFMEQANTPASSVSDVGEEVEDDTSEADESISNVSRETDESLEEAFHATSLDPALLGTMTALKDRITTLVMERVSEWVTTCSPGQDSGQGTTGPPGDSGFHRSNTGQDNNTKKRGLNNDDEDEQANHAGRGNGDDQDKRRKTESPATRVLSNLACPFVKEYPGEKWPKCQKGWPSVHRIKEHIYRVHKAPIHCKRCFTVLKTEKLLELHLRQDPACEVLRPAREMPGIDAETKDRLKSRQGIQHNSEEEKWARMYKILFPLAQQVPSPYCDLQTLEAPMTAEQRAQYRSFFRREIPVRVIRDVNNNMMADPRFNTELSERRIYEIVHSAVWDAIDAVLPSLPQTEPQDIPSEHIAESEIAAEHRHQSLPQGSPSTQPQTDPPDHVQELPNAPDTILRSQEPQPRNAYINDPNAEFYMLNLANPAIFDLESLPDGFENISNDFDFGLPFTF</sequence>
<feature type="region of interest" description="Disordered" evidence="7">
    <location>
        <begin position="1"/>
        <end position="29"/>
    </location>
</feature>
<evidence type="ECO:0000256" key="7">
    <source>
        <dbReference type="SAM" id="MobiDB-lite"/>
    </source>
</evidence>
<evidence type="ECO:0000313" key="9">
    <source>
        <dbReference type="EMBL" id="KAG5657846.1"/>
    </source>
</evidence>
<keyword evidence="4" id="KW-0238">DNA-binding</keyword>
<evidence type="ECO:0000256" key="4">
    <source>
        <dbReference type="ARBA" id="ARBA00023125"/>
    </source>
</evidence>
<feature type="domain" description="Zn(2)-C6 fungal-type" evidence="8">
    <location>
        <begin position="32"/>
        <end position="61"/>
    </location>
</feature>
<dbReference type="GO" id="GO:0043565">
    <property type="term" value="F:sequence-specific DNA binding"/>
    <property type="evidence" value="ECO:0007669"/>
    <property type="project" value="TreeGrafter"/>
</dbReference>
<dbReference type="PANTHER" id="PTHR47540:SF6">
    <property type="entry name" value="ZN(II)2CYS6 TRANSCRIPTION FACTOR (EUROFUNG)"/>
    <property type="match status" value="1"/>
</dbReference>
<dbReference type="Proteomes" id="UP000782241">
    <property type="component" value="Unassembled WGS sequence"/>
</dbReference>
<dbReference type="Pfam" id="PF04082">
    <property type="entry name" value="Fungal_trans"/>
    <property type="match status" value="1"/>
</dbReference>
<dbReference type="Gene3D" id="4.10.240.10">
    <property type="entry name" value="Zn(2)-C6 fungal-type DNA-binding domain"/>
    <property type="match status" value="1"/>
</dbReference>
<feature type="region of interest" description="Disordered" evidence="7">
    <location>
        <begin position="1283"/>
        <end position="1431"/>
    </location>
</feature>
<dbReference type="EMBL" id="JAGPUO010000016">
    <property type="protein sequence ID" value="KAG5657846.1"/>
    <property type="molecule type" value="Genomic_DNA"/>
</dbReference>
<keyword evidence="2" id="KW-0479">Metal-binding</keyword>
<evidence type="ECO:0000256" key="3">
    <source>
        <dbReference type="ARBA" id="ARBA00023015"/>
    </source>
</evidence>
<evidence type="ECO:0000256" key="6">
    <source>
        <dbReference type="ARBA" id="ARBA00023242"/>
    </source>
</evidence>
<feature type="compositionally biased region" description="Low complexity" evidence="7">
    <location>
        <begin position="135"/>
        <end position="148"/>
    </location>
</feature>
<dbReference type="InterPro" id="IPR007219">
    <property type="entry name" value="XnlR_reg_dom"/>
</dbReference>
<keyword evidence="6" id="KW-0539">Nucleus</keyword>
<dbReference type="SUPFAM" id="SSF57701">
    <property type="entry name" value="Zn2/Cys6 DNA-binding domain"/>
    <property type="match status" value="1"/>
</dbReference>
<comment type="caution">
    <text evidence="9">The sequence shown here is derived from an EMBL/GenBank/DDBJ whole genome shotgun (WGS) entry which is preliminary data.</text>
</comment>
<dbReference type="PANTHER" id="PTHR47540">
    <property type="entry name" value="THIAMINE REPRESSIBLE GENES REGULATORY PROTEIN THI5"/>
    <property type="match status" value="1"/>
</dbReference>
<feature type="region of interest" description="Disordered" evidence="7">
    <location>
        <begin position="1467"/>
        <end position="1534"/>
    </location>
</feature>
<dbReference type="GO" id="GO:0000981">
    <property type="term" value="F:DNA-binding transcription factor activity, RNA polymerase II-specific"/>
    <property type="evidence" value="ECO:0007669"/>
    <property type="project" value="InterPro"/>
</dbReference>
<feature type="compositionally biased region" description="Acidic residues" evidence="7">
    <location>
        <begin position="1403"/>
        <end position="1416"/>
    </location>
</feature>
<feature type="region of interest" description="Disordered" evidence="7">
    <location>
        <begin position="1014"/>
        <end position="1052"/>
    </location>
</feature>
<evidence type="ECO:0000313" key="10">
    <source>
        <dbReference type="Proteomes" id="UP000782241"/>
    </source>
</evidence>
<keyword evidence="10" id="KW-1185">Reference proteome</keyword>
<organism evidence="9 10">
    <name type="scientific">Fusarium avenaceum</name>
    <dbReference type="NCBI Taxonomy" id="40199"/>
    <lineage>
        <taxon>Eukaryota</taxon>
        <taxon>Fungi</taxon>
        <taxon>Dikarya</taxon>
        <taxon>Ascomycota</taxon>
        <taxon>Pezizomycotina</taxon>
        <taxon>Sordariomycetes</taxon>
        <taxon>Hypocreomycetidae</taxon>
        <taxon>Hypocreales</taxon>
        <taxon>Nectriaceae</taxon>
        <taxon>Fusarium</taxon>
        <taxon>Fusarium tricinctum species complex</taxon>
    </lineage>
</organism>
<evidence type="ECO:0000256" key="5">
    <source>
        <dbReference type="ARBA" id="ARBA00023163"/>
    </source>
</evidence>
<gene>
    <name evidence="9" type="ORF">KAF25_007879</name>
</gene>
<comment type="subcellular location">
    <subcellularLocation>
        <location evidence="1">Nucleus</location>
    </subcellularLocation>
</comment>
<protein>
    <recommendedName>
        <fullName evidence="8">Zn(2)-C6 fungal-type domain-containing protein</fullName>
    </recommendedName>
</protein>
<feature type="region of interest" description="Disordered" evidence="7">
    <location>
        <begin position="884"/>
        <end position="910"/>
    </location>
</feature>
<dbReference type="InterPro" id="IPR001138">
    <property type="entry name" value="Zn2Cys6_DnaBD"/>
</dbReference>
<feature type="compositionally biased region" description="Polar residues" evidence="7">
    <location>
        <begin position="1754"/>
        <end position="1765"/>
    </location>
</feature>
<dbReference type="InterPro" id="IPR036864">
    <property type="entry name" value="Zn2-C6_fun-type_DNA-bd_sf"/>
</dbReference>
<feature type="compositionally biased region" description="Polar residues" evidence="7">
    <location>
        <begin position="1371"/>
        <end position="1401"/>
    </location>
</feature>